<dbReference type="OrthoDB" id="92887at2"/>
<reference evidence="6 7" key="1">
    <citation type="submission" date="2016-08" db="EMBL/GenBank/DDBJ databases">
        <title>Analysis of Carbohydrate Active Enzymes in Thermogemmatispora T81 Reveals Carbohydrate Degradation Ability.</title>
        <authorList>
            <person name="Tomazini A."/>
            <person name="Lal S."/>
            <person name="Stott M."/>
            <person name="Henrissat B."/>
            <person name="Polikarpov I."/>
            <person name="Sparling R."/>
            <person name="Levin D.B."/>
        </authorList>
    </citation>
    <scope>NUCLEOTIDE SEQUENCE [LARGE SCALE GENOMIC DNA]</scope>
    <source>
        <strain evidence="6 7">T81</strain>
    </source>
</reference>
<keyword evidence="7" id="KW-1185">Reference proteome</keyword>
<feature type="transmembrane region" description="Helical" evidence="5">
    <location>
        <begin position="38"/>
        <end position="55"/>
    </location>
</feature>
<dbReference type="Pfam" id="PF02361">
    <property type="entry name" value="CbiQ"/>
    <property type="match status" value="1"/>
</dbReference>
<dbReference type="AlphaFoldDB" id="A0A328VL01"/>
<evidence type="ECO:0000313" key="6">
    <source>
        <dbReference type="EMBL" id="RAQ96862.1"/>
    </source>
</evidence>
<dbReference type="EMBL" id="MCIF01000002">
    <property type="protein sequence ID" value="RAQ96862.1"/>
    <property type="molecule type" value="Genomic_DNA"/>
</dbReference>
<evidence type="ECO:0000256" key="5">
    <source>
        <dbReference type="SAM" id="Phobius"/>
    </source>
</evidence>
<evidence type="ECO:0000256" key="4">
    <source>
        <dbReference type="ARBA" id="ARBA00023136"/>
    </source>
</evidence>
<proteinExistence type="predicted"/>
<evidence type="ECO:0000256" key="2">
    <source>
        <dbReference type="ARBA" id="ARBA00022692"/>
    </source>
</evidence>
<protein>
    <recommendedName>
        <fullName evidence="8">Cobalt ABC transporter permease</fullName>
    </recommendedName>
</protein>
<accession>A0A328VL01</accession>
<dbReference type="Proteomes" id="UP000248706">
    <property type="component" value="Unassembled WGS sequence"/>
</dbReference>
<dbReference type="PANTHER" id="PTHR33514">
    <property type="entry name" value="PROTEIN ABCI12, CHLOROPLASTIC"/>
    <property type="match status" value="1"/>
</dbReference>
<dbReference type="GO" id="GO:0005886">
    <property type="term" value="C:plasma membrane"/>
    <property type="evidence" value="ECO:0007669"/>
    <property type="project" value="UniProtKB-ARBA"/>
</dbReference>
<organism evidence="6 7">
    <name type="scientific">Thermogemmatispora tikiterensis</name>
    <dbReference type="NCBI Taxonomy" id="1825093"/>
    <lineage>
        <taxon>Bacteria</taxon>
        <taxon>Bacillati</taxon>
        <taxon>Chloroflexota</taxon>
        <taxon>Ktedonobacteria</taxon>
        <taxon>Thermogemmatisporales</taxon>
        <taxon>Thermogemmatisporaceae</taxon>
        <taxon>Thermogemmatispora</taxon>
    </lineage>
</organism>
<evidence type="ECO:0000256" key="3">
    <source>
        <dbReference type="ARBA" id="ARBA00022989"/>
    </source>
</evidence>
<evidence type="ECO:0000256" key="1">
    <source>
        <dbReference type="ARBA" id="ARBA00004141"/>
    </source>
</evidence>
<comment type="subcellular location">
    <subcellularLocation>
        <location evidence="1">Membrane</location>
        <topology evidence="1">Multi-pass membrane protein</topology>
    </subcellularLocation>
</comment>
<evidence type="ECO:0000313" key="7">
    <source>
        <dbReference type="Proteomes" id="UP000248706"/>
    </source>
</evidence>
<sequence length="272" mass="31305">MQVIYQEGESLLHRLNPLSKVVAVVPVLLFVALTTDPWLPLAFIALASAVIVGPARITPGTFWRLQAPLTISLLVFMILYPFMVRAELFDRTPVVLRLGPLVLYQGAVLAGMAAVLRVYAMFLLSLIFMLTTDISDFIRAMVQQWRFPYRLGYGILAAFHFMPLLQEEFRLIQAAHRIRGIETHSGVRVHIERLRRYAIPLLTSAIRRAERTALAMESRAFGALKQRSYFRRFCFSRADYLFILCFWLLCLLVIALFWRYGWMGPLSFTKEL</sequence>
<dbReference type="PANTHER" id="PTHR33514:SF13">
    <property type="entry name" value="PROTEIN ABCI12, CHLOROPLASTIC"/>
    <property type="match status" value="1"/>
</dbReference>
<name>A0A328VL01_9CHLR</name>
<keyword evidence="3 5" id="KW-1133">Transmembrane helix</keyword>
<comment type="caution">
    <text evidence="6">The sequence shown here is derived from an EMBL/GenBank/DDBJ whole genome shotgun (WGS) entry which is preliminary data.</text>
</comment>
<dbReference type="CDD" id="cd16914">
    <property type="entry name" value="EcfT"/>
    <property type="match status" value="1"/>
</dbReference>
<feature type="transmembrane region" description="Helical" evidence="5">
    <location>
        <begin position="62"/>
        <end position="83"/>
    </location>
</feature>
<feature type="transmembrane region" description="Helical" evidence="5">
    <location>
        <begin position="12"/>
        <end position="32"/>
    </location>
</feature>
<dbReference type="RefSeq" id="WP_112430783.1">
    <property type="nucleotide sequence ID" value="NZ_MCIF01000002.1"/>
</dbReference>
<gene>
    <name evidence="6" type="ORF">A4R35_15095</name>
</gene>
<keyword evidence="2 5" id="KW-0812">Transmembrane</keyword>
<dbReference type="InterPro" id="IPR003339">
    <property type="entry name" value="ABC/ECF_trnsptr_transmembrane"/>
</dbReference>
<feature type="transmembrane region" description="Helical" evidence="5">
    <location>
        <begin position="240"/>
        <end position="260"/>
    </location>
</feature>
<keyword evidence="4 5" id="KW-0472">Membrane</keyword>
<evidence type="ECO:0008006" key="8">
    <source>
        <dbReference type="Google" id="ProtNLM"/>
    </source>
</evidence>
<feature type="transmembrane region" description="Helical" evidence="5">
    <location>
        <begin position="103"/>
        <end position="131"/>
    </location>
</feature>